<organism evidence="2 3">
    <name type="scientific">Rubrobacter tropicus</name>
    <dbReference type="NCBI Taxonomy" id="2653851"/>
    <lineage>
        <taxon>Bacteria</taxon>
        <taxon>Bacillati</taxon>
        <taxon>Actinomycetota</taxon>
        <taxon>Rubrobacteria</taxon>
        <taxon>Rubrobacterales</taxon>
        <taxon>Rubrobacteraceae</taxon>
        <taxon>Rubrobacter</taxon>
    </lineage>
</organism>
<evidence type="ECO:0000313" key="3">
    <source>
        <dbReference type="Proteomes" id="UP000501452"/>
    </source>
</evidence>
<dbReference type="AlphaFoldDB" id="A0A6G8QBV6"/>
<sequence>MLGECLGEYGPGVLVSSEEPKACEPSSRSTRRVGARRPAGYLRAHKSTVHRALKRWAEEGPEGLEDRRPARPPGVRKVTLRVMEAVRRLQQNPDLGEFRVHAALAQIGIQLSPKTCGRILALNRELYDLEKPKGPAKEKKEMPFVARLAPNAGPRLLPQRALRRGGALRLARGAGDRRRRYLPAGAVRIHEAWG</sequence>
<name>A0A6G8QBV6_9ACTN</name>
<dbReference type="InterPro" id="IPR009057">
    <property type="entry name" value="Homeodomain-like_sf"/>
</dbReference>
<evidence type="ECO:0000256" key="1">
    <source>
        <dbReference type="SAM" id="MobiDB-lite"/>
    </source>
</evidence>
<accession>A0A6G8QBV6</accession>
<dbReference type="Proteomes" id="UP000501452">
    <property type="component" value="Chromosome"/>
</dbReference>
<dbReference type="Pfam" id="PF13565">
    <property type="entry name" value="HTH_32"/>
    <property type="match status" value="1"/>
</dbReference>
<dbReference type="KEGG" id="rub:GBA63_15905"/>
<proteinExistence type="predicted"/>
<evidence type="ECO:0000313" key="2">
    <source>
        <dbReference type="EMBL" id="QIN83966.1"/>
    </source>
</evidence>
<gene>
    <name evidence="2" type="ORF">GBA63_15905</name>
</gene>
<feature type="region of interest" description="Disordered" evidence="1">
    <location>
        <begin position="1"/>
        <end position="40"/>
    </location>
</feature>
<reference evidence="2 3" key="1">
    <citation type="submission" date="2019-10" db="EMBL/GenBank/DDBJ databases">
        <title>Rubrobacter sp nov SCSIO 52090 isolated from a deep-sea sediment in the South China Sea.</title>
        <authorList>
            <person name="Chen R.W."/>
        </authorList>
    </citation>
    <scope>NUCLEOTIDE SEQUENCE [LARGE SCALE GENOMIC DNA]</scope>
    <source>
        <strain evidence="2 3">SCSIO 52909</strain>
    </source>
</reference>
<protein>
    <submittedName>
        <fullName evidence="2">Uncharacterized protein</fullName>
    </submittedName>
</protein>
<dbReference type="EMBL" id="CP045119">
    <property type="protein sequence ID" value="QIN83966.1"/>
    <property type="molecule type" value="Genomic_DNA"/>
</dbReference>
<keyword evidence="3" id="KW-1185">Reference proteome</keyword>
<dbReference type="SUPFAM" id="SSF46689">
    <property type="entry name" value="Homeodomain-like"/>
    <property type="match status" value="1"/>
</dbReference>